<dbReference type="PROSITE" id="PS50146">
    <property type="entry name" value="DAGK"/>
    <property type="match status" value="1"/>
</dbReference>
<feature type="domain" description="DAGKc" evidence="12">
    <location>
        <begin position="3"/>
        <end position="139"/>
    </location>
</feature>
<keyword evidence="5" id="KW-0547">Nucleotide-binding</keyword>
<dbReference type="InterPro" id="IPR016064">
    <property type="entry name" value="NAD/diacylglycerol_kinase_sf"/>
</dbReference>
<dbReference type="GO" id="GO:0016301">
    <property type="term" value="F:kinase activity"/>
    <property type="evidence" value="ECO:0007669"/>
    <property type="project" value="UniProtKB-KW"/>
</dbReference>
<dbReference type="SMART" id="SM00046">
    <property type="entry name" value="DAGKc"/>
    <property type="match status" value="1"/>
</dbReference>
<dbReference type="InterPro" id="IPR050187">
    <property type="entry name" value="Lipid_Phosphate_FormReg"/>
</dbReference>
<dbReference type="InterPro" id="IPR017438">
    <property type="entry name" value="ATP-NAD_kinase_N"/>
</dbReference>
<evidence type="ECO:0000256" key="8">
    <source>
        <dbReference type="ARBA" id="ARBA00022842"/>
    </source>
</evidence>
<organism evidence="13 14">
    <name type="scientific">Gaetbulibacter aquiaggeris</name>
    <dbReference type="NCBI Taxonomy" id="1735373"/>
    <lineage>
        <taxon>Bacteria</taxon>
        <taxon>Pseudomonadati</taxon>
        <taxon>Bacteroidota</taxon>
        <taxon>Flavobacteriia</taxon>
        <taxon>Flavobacteriales</taxon>
        <taxon>Flavobacteriaceae</taxon>
        <taxon>Gaetbulibacter</taxon>
    </lineage>
</organism>
<keyword evidence="10" id="KW-0594">Phospholipid biosynthesis</keyword>
<evidence type="ECO:0000256" key="6">
    <source>
        <dbReference type="ARBA" id="ARBA00022777"/>
    </source>
</evidence>
<dbReference type="Pfam" id="PF19279">
    <property type="entry name" value="YegS_C"/>
    <property type="match status" value="1"/>
</dbReference>
<sequence>MSSLSKKWFVIINPTSGNGKSKKKWPEIKQLLELHGFEFEFVFTEYSGHSVLLVQEAIDNNFMNIICVGGDGTLHNIVNGIMSQNKILSKNIHVGMIPIGTGNDWVKTHHIPMTIKSAIETIFKGNILTQDIGKIELLNKNSIPVYFNNLAGIGFDAYVANKVHKYKYLGPLAYLFGAIIGLFSFKKFNAIVSVESHKYSNKNLMILVGLCKYSGGGMRLTQNPDPFDGLFDISIAQNLSKIEIIKNLGRLFNGKIVFNKKVTTLKAAAIDIELIENGALFAQADGEIIGSGGFKATIIPKAFTFYC</sequence>
<gene>
    <name evidence="13" type="ORF">V8G56_01225</name>
</gene>
<dbReference type="PANTHER" id="PTHR12358:SF106">
    <property type="entry name" value="LIPID KINASE YEGS"/>
    <property type="match status" value="1"/>
</dbReference>
<keyword evidence="2" id="KW-0444">Lipid biosynthesis</keyword>
<dbReference type="RefSeq" id="WP_395436623.1">
    <property type="nucleotide sequence ID" value="NZ_JBAWKC010000001.1"/>
</dbReference>
<evidence type="ECO:0000313" key="14">
    <source>
        <dbReference type="Proteomes" id="UP001610104"/>
    </source>
</evidence>
<keyword evidence="6 13" id="KW-0418">Kinase</keyword>
<reference evidence="13 14" key="1">
    <citation type="submission" date="2024-02" db="EMBL/GenBank/DDBJ databases">
        <title>A Gaetbulibacter species isolated from tidal flats and genomic insights of their niches.</title>
        <authorList>
            <person name="Ye Y."/>
        </authorList>
    </citation>
    <scope>NUCLEOTIDE SEQUENCE [LARGE SCALE GENOMIC DNA]</scope>
    <source>
        <strain evidence="13 14">KEM-8</strain>
    </source>
</reference>
<evidence type="ECO:0000256" key="10">
    <source>
        <dbReference type="ARBA" id="ARBA00023209"/>
    </source>
</evidence>
<dbReference type="Gene3D" id="3.40.50.10330">
    <property type="entry name" value="Probable inorganic polyphosphate/atp-NAD kinase, domain 1"/>
    <property type="match status" value="1"/>
</dbReference>
<evidence type="ECO:0000256" key="5">
    <source>
        <dbReference type="ARBA" id="ARBA00022741"/>
    </source>
</evidence>
<dbReference type="EMBL" id="JBAWKC010000001">
    <property type="protein sequence ID" value="MFH6767340.1"/>
    <property type="molecule type" value="Genomic_DNA"/>
</dbReference>
<dbReference type="InterPro" id="IPR005218">
    <property type="entry name" value="Diacylglycerol/lipid_kinase"/>
</dbReference>
<dbReference type="NCBIfam" id="TIGR00147">
    <property type="entry name" value="YegS/Rv2252/BmrU family lipid kinase"/>
    <property type="match status" value="1"/>
</dbReference>
<proteinExistence type="predicted"/>
<evidence type="ECO:0000256" key="2">
    <source>
        <dbReference type="ARBA" id="ARBA00022516"/>
    </source>
</evidence>
<keyword evidence="8" id="KW-0460">Magnesium</keyword>
<keyword evidence="11" id="KW-1208">Phospholipid metabolism</keyword>
<evidence type="ECO:0000256" key="4">
    <source>
        <dbReference type="ARBA" id="ARBA00022723"/>
    </source>
</evidence>
<evidence type="ECO:0000256" key="1">
    <source>
        <dbReference type="ARBA" id="ARBA00001946"/>
    </source>
</evidence>
<accession>A0ABW7ML44</accession>
<keyword evidence="9" id="KW-0443">Lipid metabolism</keyword>
<evidence type="ECO:0000256" key="11">
    <source>
        <dbReference type="ARBA" id="ARBA00023264"/>
    </source>
</evidence>
<dbReference type="InterPro" id="IPR045540">
    <property type="entry name" value="YegS/DAGK_C"/>
</dbReference>
<dbReference type="SUPFAM" id="SSF111331">
    <property type="entry name" value="NAD kinase/diacylglycerol kinase-like"/>
    <property type="match status" value="1"/>
</dbReference>
<evidence type="ECO:0000256" key="9">
    <source>
        <dbReference type="ARBA" id="ARBA00023098"/>
    </source>
</evidence>
<comment type="cofactor">
    <cofactor evidence="1">
        <name>Mg(2+)</name>
        <dbReference type="ChEBI" id="CHEBI:18420"/>
    </cofactor>
</comment>
<evidence type="ECO:0000256" key="3">
    <source>
        <dbReference type="ARBA" id="ARBA00022679"/>
    </source>
</evidence>
<comment type="caution">
    <text evidence="13">The sequence shown here is derived from an EMBL/GenBank/DDBJ whole genome shotgun (WGS) entry which is preliminary data.</text>
</comment>
<keyword evidence="7" id="KW-0067">ATP-binding</keyword>
<evidence type="ECO:0000313" key="13">
    <source>
        <dbReference type="EMBL" id="MFH6767340.1"/>
    </source>
</evidence>
<evidence type="ECO:0000259" key="12">
    <source>
        <dbReference type="PROSITE" id="PS50146"/>
    </source>
</evidence>
<dbReference type="Proteomes" id="UP001610104">
    <property type="component" value="Unassembled WGS sequence"/>
</dbReference>
<keyword evidence="4" id="KW-0479">Metal-binding</keyword>
<evidence type="ECO:0000256" key="7">
    <source>
        <dbReference type="ARBA" id="ARBA00022840"/>
    </source>
</evidence>
<protein>
    <submittedName>
        <fullName evidence="13">Diacylglycerol kinase family protein</fullName>
    </submittedName>
</protein>
<name>A0ABW7ML44_9FLAO</name>
<dbReference type="Pfam" id="PF00781">
    <property type="entry name" value="DAGK_cat"/>
    <property type="match status" value="1"/>
</dbReference>
<keyword evidence="3" id="KW-0808">Transferase</keyword>
<dbReference type="PANTHER" id="PTHR12358">
    <property type="entry name" value="SPHINGOSINE KINASE"/>
    <property type="match status" value="1"/>
</dbReference>
<dbReference type="InterPro" id="IPR001206">
    <property type="entry name" value="Diacylglycerol_kinase_cat_dom"/>
</dbReference>
<keyword evidence="14" id="KW-1185">Reference proteome</keyword>
<dbReference type="Gene3D" id="2.60.200.40">
    <property type="match status" value="1"/>
</dbReference>